<reference evidence="6" key="1">
    <citation type="journal article" date="2020" name="mSystems">
        <title>Genome- and Community-Level Interaction Insights into Carbon Utilization and Element Cycling Functions of Hydrothermarchaeota in Hydrothermal Sediment.</title>
        <authorList>
            <person name="Zhou Z."/>
            <person name="Liu Y."/>
            <person name="Xu W."/>
            <person name="Pan J."/>
            <person name="Luo Z.H."/>
            <person name="Li M."/>
        </authorList>
    </citation>
    <scope>NUCLEOTIDE SEQUENCE [LARGE SCALE GENOMIC DNA]</scope>
    <source>
        <strain evidence="6">HyVt-92</strain>
    </source>
</reference>
<dbReference type="InterPro" id="IPR016171">
    <property type="entry name" value="Vanillyl_alc_oxidase_C-sub2"/>
</dbReference>
<dbReference type="InterPro" id="IPR051914">
    <property type="entry name" value="FAD-linked_OxidoTrans_Type4"/>
</dbReference>
<gene>
    <name evidence="6" type="ORF">ENL39_06370</name>
</gene>
<dbReference type="EMBL" id="DRTT01000174">
    <property type="protein sequence ID" value="HHF99088.1"/>
    <property type="molecule type" value="Genomic_DNA"/>
</dbReference>
<feature type="domain" description="FAD-binding PCMH-type" evidence="5">
    <location>
        <begin position="41"/>
        <end position="220"/>
    </location>
</feature>
<evidence type="ECO:0000259" key="5">
    <source>
        <dbReference type="PROSITE" id="PS51387"/>
    </source>
</evidence>
<dbReference type="InterPro" id="IPR016166">
    <property type="entry name" value="FAD-bd_PCMH"/>
</dbReference>
<organism evidence="6">
    <name type="scientific">Aerophobetes bacterium</name>
    <dbReference type="NCBI Taxonomy" id="2030807"/>
    <lineage>
        <taxon>Bacteria</taxon>
        <taxon>Candidatus Aerophobota</taxon>
    </lineage>
</organism>
<evidence type="ECO:0000256" key="1">
    <source>
        <dbReference type="ARBA" id="ARBA00001974"/>
    </source>
</evidence>
<name>A0A7V5I029_UNCAE</name>
<dbReference type="InterPro" id="IPR016167">
    <property type="entry name" value="FAD-bd_PCMH_sub1"/>
</dbReference>
<dbReference type="Gene3D" id="3.30.70.2740">
    <property type="match status" value="1"/>
</dbReference>
<dbReference type="InterPro" id="IPR016169">
    <property type="entry name" value="FAD-bd_PCMH_sub2"/>
</dbReference>
<dbReference type="FunFam" id="1.10.45.10:FF:000001">
    <property type="entry name" value="D-lactate dehydrogenase mitochondrial"/>
    <property type="match status" value="1"/>
</dbReference>
<proteinExistence type="predicted"/>
<dbReference type="Pfam" id="PF01565">
    <property type="entry name" value="FAD_binding_4"/>
    <property type="match status" value="1"/>
</dbReference>
<evidence type="ECO:0000256" key="2">
    <source>
        <dbReference type="ARBA" id="ARBA00022630"/>
    </source>
</evidence>
<dbReference type="Proteomes" id="UP000886070">
    <property type="component" value="Unassembled WGS sequence"/>
</dbReference>
<evidence type="ECO:0000313" key="6">
    <source>
        <dbReference type="EMBL" id="HHF99088.1"/>
    </source>
</evidence>
<dbReference type="PROSITE" id="PS51387">
    <property type="entry name" value="FAD_PCMH"/>
    <property type="match status" value="1"/>
</dbReference>
<dbReference type="PANTHER" id="PTHR42934:SF2">
    <property type="entry name" value="GLYCOLATE OXIDASE SUBUNIT GLCD"/>
    <property type="match status" value="1"/>
</dbReference>
<dbReference type="SUPFAM" id="SSF55103">
    <property type="entry name" value="FAD-linked oxidases, C-terminal domain"/>
    <property type="match status" value="1"/>
</dbReference>
<accession>A0A7V5I029</accession>
<dbReference type="Pfam" id="PF02913">
    <property type="entry name" value="FAD-oxidase_C"/>
    <property type="match status" value="1"/>
</dbReference>
<dbReference type="InterPro" id="IPR004113">
    <property type="entry name" value="FAD-bd_oxidored_4_C"/>
</dbReference>
<keyword evidence="3" id="KW-0274">FAD</keyword>
<sequence>MSYRRVTPGIISKIEEIVGKKYVLTEKEDLEPYSRDETPGLSFFPEIVVKVENSKQIVELFKLCNKEKIPLTPRGGGTGLTGGAIPVKGGIVLSFERMNKIKDIDRENYMAVVEPGVINGNLQRELAREGLFYPVNPASMDSCTIGGNVAQSSSGANAVKYGGTKEYVSGLEIVTPTQDVIKAGGKLVKNVTDYKLIQLVVGSEGTLAAITEVVLKVIPLPEVKIDLVVGLDDLSLLQSILKKIWQEKIILTSIEYIEEFAVKITKEYVQNPPFLPSAHHYLMIGIDGEEGEVNERMENLEKIFTEENVQDVLVAQDRKQQEDLWKFRQSVREALLNSGASMVEEDIVVPRGKIVEFMEKSKRVYESYSLKTGVYGHLGDGNVHYNFIKPSKEEKNWEENVEKALYELFKIAISLGGKISGEHGIGLTKKKFLHLALTRAEIELLRKVKKAFDPNNILNPGKIFDL</sequence>
<protein>
    <submittedName>
        <fullName evidence="6">FAD-binding oxidoreductase</fullName>
    </submittedName>
</protein>
<evidence type="ECO:0000256" key="4">
    <source>
        <dbReference type="ARBA" id="ARBA00023002"/>
    </source>
</evidence>
<dbReference type="Gene3D" id="3.30.43.10">
    <property type="entry name" value="Uridine Diphospho-n-acetylenolpyruvylglucosamine Reductase, domain 2"/>
    <property type="match status" value="1"/>
</dbReference>
<keyword evidence="4" id="KW-0560">Oxidoreductase</keyword>
<dbReference type="PANTHER" id="PTHR42934">
    <property type="entry name" value="GLYCOLATE OXIDASE SUBUNIT GLCD"/>
    <property type="match status" value="1"/>
</dbReference>
<dbReference type="Gene3D" id="1.10.45.10">
    <property type="entry name" value="Vanillyl-alcohol Oxidase, Chain A, domain 4"/>
    <property type="match status" value="1"/>
</dbReference>
<keyword evidence="2" id="KW-0285">Flavoprotein</keyword>
<dbReference type="Gene3D" id="3.30.465.10">
    <property type="match status" value="1"/>
</dbReference>
<dbReference type="InterPro" id="IPR036318">
    <property type="entry name" value="FAD-bd_PCMH-like_sf"/>
</dbReference>
<dbReference type="InterPro" id="IPR016164">
    <property type="entry name" value="FAD-linked_Oxase-like_C"/>
</dbReference>
<dbReference type="InterPro" id="IPR006094">
    <property type="entry name" value="Oxid_FAD_bind_N"/>
</dbReference>
<dbReference type="SUPFAM" id="SSF56176">
    <property type="entry name" value="FAD-binding/transporter-associated domain-like"/>
    <property type="match status" value="1"/>
</dbReference>
<evidence type="ECO:0000256" key="3">
    <source>
        <dbReference type="ARBA" id="ARBA00022827"/>
    </source>
</evidence>
<dbReference type="AlphaFoldDB" id="A0A7V5I029"/>
<comment type="cofactor">
    <cofactor evidence="1">
        <name>FAD</name>
        <dbReference type="ChEBI" id="CHEBI:57692"/>
    </cofactor>
</comment>
<dbReference type="GO" id="GO:0016491">
    <property type="term" value="F:oxidoreductase activity"/>
    <property type="evidence" value="ECO:0007669"/>
    <property type="project" value="UniProtKB-KW"/>
</dbReference>
<comment type="caution">
    <text evidence="6">The sequence shown here is derived from an EMBL/GenBank/DDBJ whole genome shotgun (WGS) entry which is preliminary data.</text>
</comment>
<dbReference type="GO" id="GO:0071949">
    <property type="term" value="F:FAD binding"/>
    <property type="evidence" value="ECO:0007669"/>
    <property type="project" value="InterPro"/>
</dbReference>
<dbReference type="Gene3D" id="3.30.70.2190">
    <property type="match status" value="1"/>
</dbReference>